<dbReference type="HAMAP" id="MF_00337">
    <property type="entry name" value="Exonuc_7_S"/>
    <property type="match status" value="1"/>
</dbReference>
<dbReference type="RefSeq" id="WP_020886838.1">
    <property type="nucleotide sequence ID" value="NZ_ATHI01000014.1"/>
</dbReference>
<dbReference type="EMBL" id="ATHI01000014">
    <property type="protein sequence ID" value="EPR34234.1"/>
    <property type="molecule type" value="Genomic_DNA"/>
</dbReference>
<comment type="caution">
    <text evidence="7">The sequence shown here is derived from an EMBL/GenBank/DDBJ whole genome shotgun (WGS) entry which is preliminary data.</text>
</comment>
<dbReference type="GO" id="GO:0005829">
    <property type="term" value="C:cytosol"/>
    <property type="evidence" value="ECO:0007669"/>
    <property type="project" value="TreeGrafter"/>
</dbReference>
<evidence type="ECO:0000313" key="8">
    <source>
        <dbReference type="Proteomes" id="UP000014975"/>
    </source>
</evidence>
<reference evidence="7 8" key="1">
    <citation type="journal article" date="2013" name="Genome Announc.">
        <title>Draft genome sequences for three mercury-methylating, sulfate-reducing bacteria.</title>
        <authorList>
            <person name="Brown S.D."/>
            <person name="Hurt R.A.Jr."/>
            <person name="Gilmour C.C."/>
            <person name="Elias D.A."/>
        </authorList>
    </citation>
    <scope>NUCLEOTIDE SEQUENCE [LARGE SCALE GENOMIC DNA]</scope>
    <source>
        <strain evidence="7 8">DSM 16529</strain>
    </source>
</reference>
<dbReference type="Gene3D" id="1.10.287.1040">
    <property type="entry name" value="Exonuclease VII, small subunit"/>
    <property type="match status" value="1"/>
</dbReference>
<evidence type="ECO:0000256" key="3">
    <source>
        <dbReference type="ARBA" id="ARBA00022722"/>
    </source>
</evidence>
<dbReference type="PIRSF" id="PIRSF006488">
    <property type="entry name" value="Exonuc_VII_S"/>
    <property type="match status" value="1"/>
</dbReference>
<keyword evidence="4 6" id="KW-0378">Hydrolase</keyword>
<dbReference type="SUPFAM" id="SSF116842">
    <property type="entry name" value="XseB-like"/>
    <property type="match status" value="1"/>
</dbReference>
<dbReference type="Pfam" id="PF02609">
    <property type="entry name" value="Exonuc_VII_S"/>
    <property type="match status" value="1"/>
</dbReference>
<dbReference type="GO" id="GO:0008855">
    <property type="term" value="F:exodeoxyribonuclease VII activity"/>
    <property type="evidence" value="ECO:0007669"/>
    <property type="project" value="UniProtKB-UniRule"/>
</dbReference>
<evidence type="ECO:0000256" key="1">
    <source>
        <dbReference type="ARBA" id="ARBA00009998"/>
    </source>
</evidence>
<comment type="subunit">
    <text evidence="6">Heterooligomer composed of large and small subunits.</text>
</comment>
<accession>S7UK96</accession>
<evidence type="ECO:0000256" key="2">
    <source>
        <dbReference type="ARBA" id="ARBA00022490"/>
    </source>
</evidence>
<name>S7UK96_9BACT</name>
<proteinExistence type="inferred from homology"/>
<dbReference type="NCBIfam" id="TIGR01280">
    <property type="entry name" value="xseB"/>
    <property type="match status" value="1"/>
</dbReference>
<comment type="similarity">
    <text evidence="1 6">Belongs to the XseB family.</text>
</comment>
<gene>
    <name evidence="6" type="primary">xseB</name>
    <name evidence="7" type="ORF">dsat_2873</name>
</gene>
<dbReference type="eggNOG" id="COG1722">
    <property type="taxonomic scope" value="Bacteria"/>
</dbReference>
<dbReference type="PANTHER" id="PTHR34137:SF1">
    <property type="entry name" value="EXODEOXYRIBONUCLEASE 7 SMALL SUBUNIT"/>
    <property type="match status" value="1"/>
</dbReference>
<dbReference type="Proteomes" id="UP000014975">
    <property type="component" value="Unassembled WGS sequence"/>
</dbReference>
<organism evidence="7 8">
    <name type="scientific">Alkalidesulfovibrio alkalitolerans DSM 16529</name>
    <dbReference type="NCBI Taxonomy" id="1121439"/>
    <lineage>
        <taxon>Bacteria</taxon>
        <taxon>Pseudomonadati</taxon>
        <taxon>Thermodesulfobacteriota</taxon>
        <taxon>Desulfovibrionia</taxon>
        <taxon>Desulfovibrionales</taxon>
        <taxon>Desulfovibrionaceae</taxon>
        <taxon>Alkalidesulfovibrio</taxon>
    </lineage>
</organism>
<comment type="function">
    <text evidence="6">Bidirectionally degrades single-stranded DNA into large acid-insoluble oligonucleotides, which are then degraded further into small acid-soluble oligonucleotides.</text>
</comment>
<dbReference type="STRING" id="1121439.dsat_2873"/>
<dbReference type="InterPro" id="IPR037004">
    <property type="entry name" value="Exonuc_VII_ssu_sf"/>
</dbReference>
<evidence type="ECO:0000256" key="5">
    <source>
        <dbReference type="ARBA" id="ARBA00022839"/>
    </source>
</evidence>
<dbReference type="GO" id="GO:0006308">
    <property type="term" value="P:DNA catabolic process"/>
    <property type="evidence" value="ECO:0007669"/>
    <property type="project" value="UniProtKB-UniRule"/>
</dbReference>
<dbReference type="GO" id="GO:0009318">
    <property type="term" value="C:exodeoxyribonuclease VII complex"/>
    <property type="evidence" value="ECO:0007669"/>
    <property type="project" value="UniProtKB-UniRule"/>
</dbReference>
<comment type="subcellular location">
    <subcellularLocation>
        <location evidence="6">Cytoplasm</location>
    </subcellularLocation>
</comment>
<evidence type="ECO:0000256" key="6">
    <source>
        <dbReference type="HAMAP-Rule" id="MF_00337"/>
    </source>
</evidence>
<evidence type="ECO:0000256" key="4">
    <source>
        <dbReference type="ARBA" id="ARBA00022801"/>
    </source>
</evidence>
<comment type="catalytic activity">
    <reaction evidence="6">
        <text>Exonucleolytic cleavage in either 5'- to 3'- or 3'- to 5'-direction to yield nucleoside 5'-phosphates.</text>
        <dbReference type="EC" id="3.1.11.6"/>
    </reaction>
</comment>
<dbReference type="AlphaFoldDB" id="S7UK96"/>
<keyword evidence="2 6" id="KW-0963">Cytoplasm</keyword>
<protein>
    <recommendedName>
        <fullName evidence="6">Exodeoxyribonuclease 7 small subunit</fullName>
        <ecNumber evidence="6">3.1.11.6</ecNumber>
    </recommendedName>
    <alternativeName>
        <fullName evidence="6">Exodeoxyribonuclease VII small subunit</fullName>
        <shortName evidence="6">Exonuclease VII small subunit</shortName>
    </alternativeName>
</protein>
<dbReference type="PATRIC" id="fig|1121439.3.peg.1390"/>
<dbReference type="InterPro" id="IPR003761">
    <property type="entry name" value="Exonuc_VII_S"/>
</dbReference>
<keyword evidence="8" id="KW-1185">Reference proteome</keyword>
<sequence length="86" mass="9460">MSEGKDRFEDRMQRLSAIVETLEKGELPLEEGVALFKEGLLLAKGCREQLETARNEVSVYQEGLLREFSIQGADESGAGEGGRDDA</sequence>
<keyword evidence="3 6" id="KW-0540">Nuclease</keyword>
<dbReference type="EC" id="3.1.11.6" evidence="6"/>
<dbReference type="PANTHER" id="PTHR34137">
    <property type="entry name" value="EXODEOXYRIBONUCLEASE 7 SMALL SUBUNIT"/>
    <property type="match status" value="1"/>
</dbReference>
<keyword evidence="5 6" id="KW-0269">Exonuclease</keyword>
<dbReference type="OrthoDB" id="5340035at2"/>
<evidence type="ECO:0000313" key="7">
    <source>
        <dbReference type="EMBL" id="EPR34234.1"/>
    </source>
</evidence>